<dbReference type="GeneID" id="92852710"/>
<organism evidence="2 3">
    <name type="scientific">Bacillus sonorensis</name>
    <dbReference type="NCBI Taxonomy" id="119858"/>
    <lineage>
        <taxon>Bacteria</taxon>
        <taxon>Bacillati</taxon>
        <taxon>Bacillota</taxon>
        <taxon>Bacilli</taxon>
        <taxon>Bacillales</taxon>
        <taxon>Bacillaceae</taxon>
        <taxon>Bacillus</taxon>
    </lineage>
</organism>
<dbReference type="EMBL" id="CP021920">
    <property type="protein sequence ID" value="ASB89857.1"/>
    <property type="molecule type" value="Genomic_DNA"/>
</dbReference>
<reference evidence="2 3" key="1">
    <citation type="submission" date="2017-06" db="EMBL/GenBank/DDBJ databases">
        <title>Genome sequence of Bacillus sonorensis strain SRCM101395.</title>
        <authorList>
            <person name="Cho S.H."/>
        </authorList>
    </citation>
    <scope>NUCLEOTIDE SEQUENCE [LARGE SCALE GENOMIC DNA]</scope>
    <source>
        <strain evidence="2 3">SRCM101395</strain>
    </source>
</reference>
<dbReference type="Gene3D" id="3.40.630.30">
    <property type="match status" value="1"/>
</dbReference>
<dbReference type="InterPro" id="IPR016181">
    <property type="entry name" value="Acyl_CoA_acyltransferase"/>
</dbReference>
<dbReference type="InterPro" id="IPR000182">
    <property type="entry name" value="GNAT_dom"/>
</dbReference>
<evidence type="ECO:0000313" key="3">
    <source>
        <dbReference type="Proteomes" id="UP000196877"/>
    </source>
</evidence>
<protein>
    <submittedName>
        <fullName evidence="2">N-acetyltransferase YkwB</fullName>
    </submittedName>
</protein>
<keyword evidence="3" id="KW-1185">Reference proteome</keyword>
<feature type="domain" description="N-acetyltransferase" evidence="1">
    <location>
        <begin position="17"/>
        <end position="218"/>
    </location>
</feature>
<name>A0ABM6LKJ9_9BACI</name>
<dbReference type="Pfam" id="PF00583">
    <property type="entry name" value="Acetyltransf_1"/>
    <property type="match status" value="1"/>
</dbReference>
<sequence length="224" mass="25736">MIRKQIYVDAGASYQKVEIRNYSYEDIPALISLQKECFPPPFPEELLWNEKQLRSHVDVFQEGALCAVAAGRIIGSMTGLIVHFDPDHPRHKWEEVTDHGYIRNHVSRGNSLYVVDISVSPSYRKLGIGKWLMQTMYELTVFKGLERLLGGGRIPHYHQSAESLSPEQYVQAVLDGKKRDPVLSFLLHCGRSPLCIIPDYLDDEESLGHAVLMEWKNPFYHDRQ</sequence>
<dbReference type="Proteomes" id="UP000196877">
    <property type="component" value="Chromosome"/>
</dbReference>
<accession>A0ABM6LKJ9</accession>
<dbReference type="SUPFAM" id="SSF55729">
    <property type="entry name" value="Acyl-CoA N-acyltransferases (Nat)"/>
    <property type="match status" value="1"/>
</dbReference>
<dbReference type="RefSeq" id="WP_006638407.1">
    <property type="nucleotide sequence ID" value="NZ_BORD01000002.1"/>
</dbReference>
<dbReference type="CDD" id="cd04301">
    <property type="entry name" value="NAT_SF"/>
    <property type="match status" value="1"/>
</dbReference>
<dbReference type="PROSITE" id="PS51186">
    <property type="entry name" value="GNAT"/>
    <property type="match status" value="1"/>
</dbReference>
<gene>
    <name evidence="2" type="ORF">S101395_03350</name>
</gene>
<evidence type="ECO:0000259" key="1">
    <source>
        <dbReference type="PROSITE" id="PS51186"/>
    </source>
</evidence>
<evidence type="ECO:0000313" key="2">
    <source>
        <dbReference type="EMBL" id="ASB89857.1"/>
    </source>
</evidence>
<proteinExistence type="predicted"/>